<proteinExistence type="predicted"/>
<gene>
    <name evidence="1" type="ORF">DLK05_00975</name>
</gene>
<dbReference type="EMBL" id="RJJX01000001">
    <property type="protein sequence ID" value="RUT79957.1"/>
    <property type="molecule type" value="Genomic_DNA"/>
</dbReference>
<accession>A0A434AZS5</accession>
<evidence type="ECO:0000313" key="2">
    <source>
        <dbReference type="Proteomes" id="UP000282985"/>
    </source>
</evidence>
<dbReference type="RefSeq" id="WP_127342100.1">
    <property type="nucleotide sequence ID" value="NZ_RJJX01000001.1"/>
</dbReference>
<organism evidence="1 2">
    <name type="scientific">Ancylomarina longa</name>
    <dbReference type="NCBI Taxonomy" id="2487017"/>
    <lineage>
        <taxon>Bacteria</taxon>
        <taxon>Pseudomonadati</taxon>
        <taxon>Bacteroidota</taxon>
        <taxon>Bacteroidia</taxon>
        <taxon>Marinilabiliales</taxon>
        <taxon>Marinifilaceae</taxon>
        <taxon>Ancylomarina</taxon>
    </lineage>
</organism>
<dbReference type="Proteomes" id="UP000282985">
    <property type="component" value="Unassembled WGS sequence"/>
</dbReference>
<dbReference type="AlphaFoldDB" id="A0A434AZS5"/>
<dbReference type="OrthoDB" id="1116637at2"/>
<comment type="caution">
    <text evidence="1">The sequence shown here is derived from an EMBL/GenBank/DDBJ whole genome shotgun (WGS) entry which is preliminary data.</text>
</comment>
<reference evidence="1 2" key="1">
    <citation type="submission" date="2018-11" db="EMBL/GenBank/DDBJ databases">
        <title>Parancylomarina longa gen. nov., sp. nov., isolated from sediments of southern Okinawa.</title>
        <authorList>
            <person name="Fu T."/>
        </authorList>
    </citation>
    <scope>NUCLEOTIDE SEQUENCE [LARGE SCALE GENOMIC DNA]</scope>
    <source>
        <strain evidence="1 2">T3-2 S1-C</strain>
    </source>
</reference>
<name>A0A434AZS5_9BACT</name>
<protein>
    <submittedName>
        <fullName evidence="1">Uncharacterized protein</fullName>
    </submittedName>
</protein>
<keyword evidence="2" id="KW-1185">Reference proteome</keyword>
<sequence length="243" mass="28134">MPNLILPKSDTKRLEVLGKSIETGKKDATQEKHFIPEELLTNAEEIKNRFQASYELVNSKLSARQKEVREKNESIDVLRTFVRDFFEVLKRRTYRMSQPAEVLRFFNITLSGDLPDIRKDADLIKAAENIILGDGEAVKAGYKAMQNPSAAEIQRHLDNAKREIGDVAPADREFNQVQQALTDMRDEVDDMIHEIADYIQFSLRKQEASKQRRFMRTYGFEYRYLKNEPQDEELVVSGSSDNQ</sequence>
<evidence type="ECO:0000313" key="1">
    <source>
        <dbReference type="EMBL" id="RUT79957.1"/>
    </source>
</evidence>